<feature type="compositionally biased region" description="Polar residues" evidence="1">
    <location>
        <begin position="18"/>
        <end position="27"/>
    </location>
</feature>
<feature type="region of interest" description="Disordered" evidence="1">
    <location>
        <begin position="1"/>
        <end position="27"/>
    </location>
</feature>
<evidence type="ECO:0000256" key="1">
    <source>
        <dbReference type="SAM" id="MobiDB-lite"/>
    </source>
</evidence>
<keyword evidence="3" id="KW-1185">Reference proteome</keyword>
<name>A0AAV4XFV4_CAEEX</name>
<protein>
    <submittedName>
        <fullName evidence="2">Uncharacterized protein</fullName>
    </submittedName>
</protein>
<dbReference type="Proteomes" id="UP001054945">
    <property type="component" value="Unassembled WGS sequence"/>
</dbReference>
<gene>
    <name evidence="2" type="ORF">CEXT_399101</name>
</gene>
<sequence length="141" mass="16058">MDVERPRPAFRASRDQGSKGTAKTNTPSKREDCFLWWKKNVTATLATLSNFDLAPCQMPGFYISVAIFKRNFYSPAKASSASVASYSSQSALADKLLPNSFHSFSRVCLCRDLVLHDVRMERTSHWPEFLRRSFLARECKL</sequence>
<organism evidence="2 3">
    <name type="scientific">Caerostris extrusa</name>
    <name type="common">Bark spider</name>
    <name type="synonym">Caerostris bankana</name>
    <dbReference type="NCBI Taxonomy" id="172846"/>
    <lineage>
        <taxon>Eukaryota</taxon>
        <taxon>Metazoa</taxon>
        <taxon>Ecdysozoa</taxon>
        <taxon>Arthropoda</taxon>
        <taxon>Chelicerata</taxon>
        <taxon>Arachnida</taxon>
        <taxon>Araneae</taxon>
        <taxon>Araneomorphae</taxon>
        <taxon>Entelegynae</taxon>
        <taxon>Araneoidea</taxon>
        <taxon>Araneidae</taxon>
        <taxon>Caerostris</taxon>
    </lineage>
</organism>
<proteinExistence type="predicted"/>
<evidence type="ECO:0000313" key="3">
    <source>
        <dbReference type="Proteomes" id="UP001054945"/>
    </source>
</evidence>
<accession>A0AAV4XFV4</accession>
<dbReference type="EMBL" id="BPLR01017571">
    <property type="protein sequence ID" value="GIY92658.1"/>
    <property type="molecule type" value="Genomic_DNA"/>
</dbReference>
<reference evidence="2 3" key="1">
    <citation type="submission" date="2021-06" db="EMBL/GenBank/DDBJ databases">
        <title>Caerostris extrusa draft genome.</title>
        <authorList>
            <person name="Kono N."/>
            <person name="Arakawa K."/>
        </authorList>
    </citation>
    <scope>NUCLEOTIDE SEQUENCE [LARGE SCALE GENOMIC DNA]</scope>
</reference>
<dbReference type="AlphaFoldDB" id="A0AAV4XFV4"/>
<comment type="caution">
    <text evidence="2">The sequence shown here is derived from an EMBL/GenBank/DDBJ whole genome shotgun (WGS) entry which is preliminary data.</text>
</comment>
<feature type="compositionally biased region" description="Basic and acidic residues" evidence="1">
    <location>
        <begin position="1"/>
        <end position="17"/>
    </location>
</feature>
<evidence type="ECO:0000313" key="2">
    <source>
        <dbReference type="EMBL" id="GIY92658.1"/>
    </source>
</evidence>